<evidence type="ECO:0000313" key="4">
    <source>
        <dbReference type="Proteomes" id="UP000283387"/>
    </source>
</evidence>
<keyword evidence="1" id="KW-0472">Membrane</keyword>
<sequence length="512" mass="59160">MIRKSNITEYIDRYLSQELTGDELRDFNAEMAINPDVEEEMELHLDIEAAIQETDIMDLRSSLQAIAKQESEEELEDFVVAEGQNYSFELSEDMSSFKEFKSPVDISDIINFGQSLPKLHLAQHRVAEKENIHQYYKEQFQESQSNDEEFELTPFDEAIFAEVQQAMAEKDIADLRANLQQISANMPAHEFSSKEIDQYIYQDLDPDSLKDFESELAINEGLFKDVDLHREIDLATAETDIMDLRATLASIQQTESSTSRKIEEIDQFLNMELSEDELASFESELSNNPDLVAELDLHREIDTALLEKDVMHLRDKLDRISKDIIKEKRKERSFIARIPNSRIAVATIAASLILLISITSLLSRNKVTNERELYSQFFRPYEATGIFRSNNSDLDSQISIALHKYNQAEYAEAVGLFEEILKTDASNPVGNFYQGMAYQELGQFDNAIRSYNQVIKERNNLFIEQAQWYAALCYLQNDNRRKAFKQFQRIAENNGYYSEKASAILRKMAEME</sequence>
<comment type="caution">
    <text evidence="2">The sequence shown here is derived from an EMBL/GenBank/DDBJ whole genome shotgun (WGS) entry which is preliminary data.</text>
</comment>
<dbReference type="Proteomes" id="UP000283387">
    <property type="component" value="Unassembled WGS sequence"/>
</dbReference>
<evidence type="ECO:0000313" key="2">
    <source>
        <dbReference type="EMBL" id="RKD89714.1"/>
    </source>
</evidence>
<dbReference type="OrthoDB" id="979271at2"/>
<protein>
    <submittedName>
        <fullName evidence="2">Tetratricopeptide repeat protein</fullName>
    </submittedName>
</protein>
<dbReference type="SMART" id="SM00028">
    <property type="entry name" value="TPR"/>
    <property type="match status" value="2"/>
</dbReference>
<name>A0A419W2S0_9BACT</name>
<dbReference type="Pfam" id="PF13174">
    <property type="entry name" value="TPR_6"/>
    <property type="match status" value="2"/>
</dbReference>
<gene>
    <name evidence="2" type="ORF">BC643_0045</name>
    <name evidence="3" type="ORF">BC643_0048</name>
</gene>
<dbReference type="EMBL" id="RAPN01000001">
    <property type="protein sequence ID" value="RKD89716.1"/>
    <property type="molecule type" value="Genomic_DNA"/>
</dbReference>
<evidence type="ECO:0000313" key="3">
    <source>
        <dbReference type="EMBL" id="RKD89716.1"/>
    </source>
</evidence>
<dbReference type="EMBL" id="RAPN01000001">
    <property type="protein sequence ID" value="RKD89714.1"/>
    <property type="molecule type" value="Genomic_DNA"/>
</dbReference>
<keyword evidence="1" id="KW-0812">Transmembrane</keyword>
<accession>A0A419W2S0</accession>
<dbReference type="SUPFAM" id="SSF48452">
    <property type="entry name" value="TPR-like"/>
    <property type="match status" value="1"/>
</dbReference>
<keyword evidence="4" id="KW-1185">Reference proteome</keyword>
<organism evidence="2 4">
    <name type="scientific">Mangrovibacterium diazotrophicum</name>
    <dbReference type="NCBI Taxonomy" id="1261403"/>
    <lineage>
        <taxon>Bacteria</taxon>
        <taxon>Pseudomonadati</taxon>
        <taxon>Bacteroidota</taxon>
        <taxon>Bacteroidia</taxon>
        <taxon>Marinilabiliales</taxon>
        <taxon>Prolixibacteraceae</taxon>
        <taxon>Mangrovibacterium</taxon>
    </lineage>
</organism>
<dbReference type="Gene3D" id="1.25.40.10">
    <property type="entry name" value="Tetratricopeptide repeat domain"/>
    <property type="match status" value="1"/>
</dbReference>
<dbReference type="AlphaFoldDB" id="A0A419W2S0"/>
<dbReference type="InterPro" id="IPR011990">
    <property type="entry name" value="TPR-like_helical_dom_sf"/>
</dbReference>
<dbReference type="RefSeq" id="WP_120271170.1">
    <property type="nucleotide sequence ID" value="NZ_RAPN01000001.1"/>
</dbReference>
<evidence type="ECO:0000256" key="1">
    <source>
        <dbReference type="SAM" id="Phobius"/>
    </source>
</evidence>
<proteinExistence type="predicted"/>
<dbReference type="InterPro" id="IPR019734">
    <property type="entry name" value="TPR_rpt"/>
</dbReference>
<feature type="transmembrane region" description="Helical" evidence="1">
    <location>
        <begin position="343"/>
        <end position="362"/>
    </location>
</feature>
<keyword evidence="1" id="KW-1133">Transmembrane helix</keyword>
<reference evidence="2 4" key="1">
    <citation type="submission" date="2018-09" db="EMBL/GenBank/DDBJ databases">
        <title>Genomic Encyclopedia of Archaeal and Bacterial Type Strains, Phase II (KMG-II): from individual species to whole genera.</title>
        <authorList>
            <person name="Goeker M."/>
        </authorList>
    </citation>
    <scope>NUCLEOTIDE SEQUENCE [LARGE SCALE GENOMIC DNA]</scope>
    <source>
        <strain evidence="2 4">DSM 27148</strain>
    </source>
</reference>